<evidence type="ECO:0000313" key="2">
    <source>
        <dbReference type="Proteomes" id="UP000184212"/>
    </source>
</evidence>
<dbReference type="PANTHER" id="PTHR45588">
    <property type="entry name" value="TPR DOMAIN-CONTAINING PROTEIN"/>
    <property type="match status" value="1"/>
</dbReference>
<gene>
    <name evidence="1" type="ORF">SAMN04488109_2199</name>
</gene>
<organism evidence="1 2">
    <name type="scientific">Chryseolinea serpens</name>
    <dbReference type="NCBI Taxonomy" id="947013"/>
    <lineage>
        <taxon>Bacteria</taxon>
        <taxon>Pseudomonadati</taxon>
        <taxon>Bacteroidota</taxon>
        <taxon>Cytophagia</taxon>
        <taxon>Cytophagales</taxon>
        <taxon>Fulvivirgaceae</taxon>
        <taxon>Chryseolinea</taxon>
    </lineage>
</organism>
<dbReference type="PROSITE" id="PS51257">
    <property type="entry name" value="PROKAR_LIPOPROTEIN"/>
    <property type="match status" value="1"/>
</dbReference>
<reference evidence="1 2" key="1">
    <citation type="submission" date="2016-11" db="EMBL/GenBank/DDBJ databases">
        <authorList>
            <person name="Jaros S."/>
            <person name="Januszkiewicz K."/>
            <person name="Wedrychowicz H."/>
        </authorList>
    </citation>
    <scope>NUCLEOTIDE SEQUENCE [LARGE SCALE GENOMIC DNA]</scope>
    <source>
        <strain evidence="1 2">DSM 24574</strain>
    </source>
</reference>
<dbReference type="PANTHER" id="PTHR45588:SF1">
    <property type="entry name" value="WW DOMAIN-CONTAINING PROTEIN"/>
    <property type="match status" value="1"/>
</dbReference>
<keyword evidence="2" id="KW-1185">Reference proteome</keyword>
<dbReference type="Gene3D" id="1.25.40.10">
    <property type="entry name" value="Tetratricopeptide repeat domain"/>
    <property type="match status" value="1"/>
</dbReference>
<dbReference type="Proteomes" id="UP000184212">
    <property type="component" value="Unassembled WGS sequence"/>
</dbReference>
<dbReference type="STRING" id="947013.SAMN04488109_2199"/>
<dbReference type="AlphaFoldDB" id="A0A1M5NA55"/>
<dbReference type="EMBL" id="FQWQ01000001">
    <property type="protein sequence ID" value="SHG86476.1"/>
    <property type="molecule type" value="Genomic_DNA"/>
</dbReference>
<sequence>MKRLFLSALFLCATVLSCKQPTKSNYTLGTVTFEVAGTDAAQQAFLKGHLLMHSFEFMDAAEAFREAQTLDPTCAMAFWGEAMTYNHAIWQEQDYEKAVATLKRLAATPEARVAKGATPLEKDFLQAVNVLYGTGTKTERDRAYAKFMGELYNKYPGNHEVASLYALALLGEEPVGRSEELYRESARISAQILKENPNHPGALHYFIHANDDPGHARDALHAADEYSVVAHDATHALHMPTHIYLALGMWDRVVSSNEVSWQASVNRKQKRNLPNDALGYHSFHWLEYGYLQQGRVQDAQKLLQDMMTYCAALPSIKARTHEIFLKSSYAVETNDWKSSFAAHETDAKGLNVATQGLESFVKGMRAYAMADIPTMEKVIATMEQDRLRETAKIDGDGIALCGSGASRENTTKTDVDLLHLMEMELQGMKAWQQKDLTAADRWLKEAASFEDRIAFGYGPPVAKPSSELYGEFLLSQNQPREAMQYFDTSLKRAPRRVLSLKGKMEAAKMLKQDDVAAAIAKELQSIKV</sequence>
<proteinExistence type="predicted"/>
<dbReference type="SUPFAM" id="SSF48452">
    <property type="entry name" value="TPR-like"/>
    <property type="match status" value="1"/>
</dbReference>
<dbReference type="InterPro" id="IPR011990">
    <property type="entry name" value="TPR-like_helical_dom_sf"/>
</dbReference>
<evidence type="ECO:0000313" key="1">
    <source>
        <dbReference type="EMBL" id="SHG86476.1"/>
    </source>
</evidence>
<protein>
    <recommendedName>
        <fullName evidence="3">Tetratricopeptide repeat-containing protein</fullName>
    </recommendedName>
</protein>
<name>A0A1M5NA55_9BACT</name>
<evidence type="ECO:0008006" key="3">
    <source>
        <dbReference type="Google" id="ProtNLM"/>
    </source>
</evidence>
<dbReference type="OrthoDB" id="9778494at2"/>
<accession>A0A1M5NA55</accession>
<dbReference type="RefSeq" id="WP_143164861.1">
    <property type="nucleotide sequence ID" value="NZ_FQWQ01000001.1"/>
</dbReference>